<feature type="transmembrane region" description="Helical" evidence="5">
    <location>
        <begin position="147"/>
        <end position="166"/>
    </location>
</feature>
<comment type="subcellular location">
    <subcellularLocation>
        <location evidence="1">Membrane</location>
        <topology evidence="1">Multi-pass membrane protein</topology>
    </subcellularLocation>
</comment>
<feature type="transmembrane region" description="Helical" evidence="5">
    <location>
        <begin position="455"/>
        <end position="477"/>
    </location>
</feature>
<comment type="caution">
    <text evidence="6">The sequence shown here is derived from an EMBL/GenBank/DDBJ whole genome shotgun (WGS) entry which is preliminary data.</text>
</comment>
<accession>A0A286UHW9</accession>
<evidence type="ECO:0000256" key="1">
    <source>
        <dbReference type="ARBA" id="ARBA00004141"/>
    </source>
</evidence>
<feature type="transmembrane region" description="Helical" evidence="5">
    <location>
        <begin position="119"/>
        <end position="140"/>
    </location>
</feature>
<feature type="transmembrane region" description="Helical" evidence="5">
    <location>
        <begin position="423"/>
        <end position="443"/>
    </location>
</feature>
<organism evidence="6 7">
    <name type="scientific">Pyrrhoderma noxium</name>
    <dbReference type="NCBI Taxonomy" id="2282107"/>
    <lineage>
        <taxon>Eukaryota</taxon>
        <taxon>Fungi</taxon>
        <taxon>Dikarya</taxon>
        <taxon>Basidiomycota</taxon>
        <taxon>Agaricomycotina</taxon>
        <taxon>Agaricomycetes</taxon>
        <taxon>Hymenochaetales</taxon>
        <taxon>Hymenochaetaceae</taxon>
        <taxon>Pyrrhoderma</taxon>
    </lineage>
</organism>
<dbReference type="PANTHER" id="PTHR11785">
    <property type="entry name" value="AMINO ACID TRANSPORTER"/>
    <property type="match status" value="1"/>
</dbReference>
<dbReference type="InterPro" id="IPR050598">
    <property type="entry name" value="AminoAcid_Transporter"/>
</dbReference>
<keyword evidence="4 5" id="KW-0472">Membrane</keyword>
<sequence>MASILHTNTVDYGSTWNDNNSSSGSSQKSSKTTSAVITTSLVEIEDNGLIENLNSGELSYEEDVAGGMGRHLGVFSCTLLIVGRIIGTGIFSTPSSILMSLASLVRIGNDVSPFRGREAILLGFTASGCIVFAKNILIVAGLEANLWNTRIIALGVISFVTLIHGLTPEAGIFFMNALSIFKIVILTFIIATGWAILCGKTRISDPAANFRNPFEGSSRSSGDYATAMFKVLNAYAGYANVNYVLNEVKNPVRTLLISGPLGLALCAIFYLFINIAYFSAATKEEILDADVTVASLFFRKVFGTTGQRALTIFVSLSALGNVLTVTFSMSRLNQELAKEGIPLPFGNKFWASNWPTSKAPLPGLIMHLIPSVIVIIAPPPEVVYPFILNVEGYPSQIMHVLVIIGLILLRFRNPNILRPFKAWWPVIIFSLLASLFLIIDPFVPPENGVGDTPPLPYYLYCLVGIGVLLSGILYWAIWTIVLPNVFKYELIPRKEILSDGTVVTVFDRKRHTEPITN</sequence>
<proteinExistence type="predicted"/>
<dbReference type="GO" id="GO:0016020">
    <property type="term" value="C:membrane"/>
    <property type="evidence" value="ECO:0007669"/>
    <property type="project" value="UniProtKB-SubCell"/>
</dbReference>
<reference evidence="6 7" key="1">
    <citation type="journal article" date="2017" name="Mol. Ecol.">
        <title>Comparative and population genomic landscape of Phellinus noxius: A hypervariable fungus causing root rot in trees.</title>
        <authorList>
            <person name="Chung C.L."/>
            <person name="Lee T.J."/>
            <person name="Akiba M."/>
            <person name="Lee H.H."/>
            <person name="Kuo T.H."/>
            <person name="Liu D."/>
            <person name="Ke H.M."/>
            <person name="Yokoi T."/>
            <person name="Roa M.B."/>
            <person name="Lu M.J."/>
            <person name="Chang Y.Y."/>
            <person name="Ann P.J."/>
            <person name="Tsai J.N."/>
            <person name="Chen C.Y."/>
            <person name="Tzean S.S."/>
            <person name="Ota Y."/>
            <person name="Hattori T."/>
            <person name="Sahashi N."/>
            <person name="Liou R.F."/>
            <person name="Kikuchi T."/>
            <person name="Tsai I.J."/>
        </authorList>
    </citation>
    <scope>NUCLEOTIDE SEQUENCE [LARGE SCALE GENOMIC DNA]</scope>
    <source>
        <strain evidence="6 7">FFPRI411160</strain>
    </source>
</reference>
<evidence type="ECO:0000313" key="6">
    <source>
        <dbReference type="EMBL" id="PAV19216.1"/>
    </source>
</evidence>
<evidence type="ECO:0000256" key="5">
    <source>
        <dbReference type="SAM" id="Phobius"/>
    </source>
</evidence>
<dbReference type="STRING" id="2282107.A0A286UHW9"/>
<evidence type="ECO:0000256" key="4">
    <source>
        <dbReference type="ARBA" id="ARBA00023136"/>
    </source>
</evidence>
<keyword evidence="2 5" id="KW-0812">Transmembrane</keyword>
<dbReference type="Pfam" id="PF13520">
    <property type="entry name" value="AA_permease_2"/>
    <property type="match status" value="1"/>
</dbReference>
<feature type="transmembrane region" description="Helical" evidence="5">
    <location>
        <begin position="364"/>
        <end position="387"/>
    </location>
</feature>
<dbReference type="InParanoid" id="A0A286UHW9"/>
<dbReference type="InterPro" id="IPR002293">
    <property type="entry name" value="AA/rel_permease1"/>
</dbReference>
<name>A0A286UHW9_9AGAM</name>
<feature type="transmembrane region" description="Helical" evidence="5">
    <location>
        <begin position="172"/>
        <end position="197"/>
    </location>
</feature>
<feature type="transmembrane region" description="Helical" evidence="5">
    <location>
        <begin position="255"/>
        <end position="278"/>
    </location>
</feature>
<keyword evidence="3 5" id="KW-1133">Transmembrane helix</keyword>
<evidence type="ECO:0000313" key="7">
    <source>
        <dbReference type="Proteomes" id="UP000217199"/>
    </source>
</evidence>
<dbReference type="PIRSF" id="PIRSF006060">
    <property type="entry name" value="AA_transporter"/>
    <property type="match status" value="1"/>
</dbReference>
<feature type="transmembrane region" description="Helical" evidence="5">
    <location>
        <begin position="309"/>
        <end position="329"/>
    </location>
</feature>
<evidence type="ECO:0000256" key="2">
    <source>
        <dbReference type="ARBA" id="ARBA00022692"/>
    </source>
</evidence>
<evidence type="ECO:0000256" key="3">
    <source>
        <dbReference type="ARBA" id="ARBA00022989"/>
    </source>
</evidence>
<dbReference type="OrthoDB" id="5982228at2759"/>
<feature type="transmembrane region" description="Helical" evidence="5">
    <location>
        <begin position="393"/>
        <end position="411"/>
    </location>
</feature>
<keyword evidence="7" id="KW-1185">Reference proteome</keyword>
<dbReference type="Proteomes" id="UP000217199">
    <property type="component" value="Unassembled WGS sequence"/>
</dbReference>
<dbReference type="Gene3D" id="1.20.1740.10">
    <property type="entry name" value="Amino acid/polyamine transporter I"/>
    <property type="match status" value="1"/>
</dbReference>
<dbReference type="GO" id="GO:0015179">
    <property type="term" value="F:L-amino acid transmembrane transporter activity"/>
    <property type="evidence" value="ECO:0007669"/>
    <property type="project" value="TreeGrafter"/>
</dbReference>
<protein>
    <submittedName>
        <fullName evidence="6">Amino acid transporter</fullName>
    </submittedName>
</protein>
<dbReference type="PANTHER" id="PTHR11785:SF382">
    <property type="entry name" value="LOW-AFFINITY METHIONINE PERMEASE"/>
    <property type="match status" value="1"/>
</dbReference>
<gene>
    <name evidence="6" type="ORF">PNOK_0414900</name>
</gene>
<dbReference type="EMBL" id="NBII01000004">
    <property type="protein sequence ID" value="PAV19216.1"/>
    <property type="molecule type" value="Genomic_DNA"/>
</dbReference>
<dbReference type="AlphaFoldDB" id="A0A286UHW9"/>
<feature type="transmembrane region" description="Helical" evidence="5">
    <location>
        <begin position="72"/>
        <end position="99"/>
    </location>
</feature>